<feature type="transmembrane region" description="Helical" evidence="2">
    <location>
        <begin position="26"/>
        <end position="44"/>
    </location>
</feature>
<keyword evidence="2" id="KW-0812">Transmembrane</keyword>
<organism evidence="3 4">
    <name type="scientific">Zingiber officinale</name>
    <name type="common">Ginger</name>
    <name type="synonym">Amomum zingiber</name>
    <dbReference type="NCBI Taxonomy" id="94328"/>
    <lineage>
        <taxon>Eukaryota</taxon>
        <taxon>Viridiplantae</taxon>
        <taxon>Streptophyta</taxon>
        <taxon>Embryophyta</taxon>
        <taxon>Tracheophyta</taxon>
        <taxon>Spermatophyta</taxon>
        <taxon>Magnoliopsida</taxon>
        <taxon>Liliopsida</taxon>
        <taxon>Zingiberales</taxon>
        <taxon>Zingiberaceae</taxon>
        <taxon>Zingiber</taxon>
    </lineage>
</organism>
<protein>
    <submittedName>
        <fullName evidence="3">Uncharacterized protein</fullName>
    </submittedName>
</protein>
<feature type="compositionally biased region" description="Polar residues" evidence="1">
    <location>
        <begin position="858"/>
        <end position="874"/>
    </location>
</feature>
<feature type="region of interest" description="Disordered" evidence="1">
    <location>
        <begin position="630"/>
        <end position="652"/>
    </location>
</feature>
<accession>A0A8J5G6S6</accession>
<evidence type="ECO:0000313" key="4">
    <source>
        <dbReference type="Proteomes" id="UP000734854"/>
    </source>
</evidence>
<keyword evidence="2" id="KW-0472">Membrane</keyword>
<comment type="caution">
    <text evidence="3">The sequence shown here is derived from an EMBL/GenBank/DDBJ whole genome shotgun (WGS) entry which is preliminary data.</text>
</comment>
<keyword evidence="2" id="KW-1133">Transmembrane helix</keyword>
<feature type="transmembrane region" description="Helical" evidence="2">
    <location>
        <begin position="51"/>
        <end position="72"/>
    </location>
</feature>
<dbReference type="PANTHER" id="PTHR33870">
    <property type="entry name" value="CARDIOMYOPATHY-ASSOCIATED PROTEIN"/>
    <property type="match status" value="1"/>
</dbReference>
<proteinExistence type="predicted"/>
<feature type="compositionally biased region" description="Polar residues" evidence="1">
    <location>
        <begin position="284"/>
        <end position="294"/>
    </location>
</feature>
<evidence type="ECO:0000256" key="1">
    <source>
        <dbReference type="SAM" id="MobiDB-lite"/>
    </source>
</evidence>
<feature type="region of interest" description="Disordered" evidence="1">
    <location>
        <begin position="240"/>
        <end position="259"/>
    </location>
</feature>
<sequence>METKMKKIKVHLERVFILSIRTIVRFIQYHPFVISLAFFLLVLYKSFPSLFAFLVSSSPVIACTFLLLGFLLSHGEPNIPVVEEENKRLSDVSSVDIGNFSSYMYAKENENFSIENHVDYENNDDEKPIADVEIYQAMNEPEGNKNLNTIMTKISSGEEVKKESYIVENEANQLIQEKELPGQRSCKDKILLSEELGAAEMGTKVNEQETENFTLEIGEPALGRQFDSSLGLPWLSVEDHHASSDTESDGAESSSPDASMTDIIPLLDELHPLLNSEHPEHVSITKSDTTSEGSSVDHESDDNSIGEKDVQEKNEVQEEKVDDDATAAVRWTEDDQMNVMDLGFSELERNQRLESLIAKRRARKNLTFRMDRNLIDLDANDSFLSKDELSRFRIQLPSRRNPFDIPNDSEETIDLPPIPGSAPSTLLPRQNPFDFLYDAQEQENNLMGETRNLQDFMPASCLESLFRRDDTFDLGRRGLQRERHQSRFKPYFISEMDLEGTSTFQRQFSDKSESKVSFVSESDTVSSATDPEYKKEREMQEVDRVVELSSLAKHDTDAGDHVIHASEEESDGAYERKREHLTNYIEIDVDDNHIDIENDQVVEVFSAINKDIREELRQTLSISDSEKVEVIEKKHDEPSSSSLTQQSSTLEQANNVFPESDYLTMVDQVYDNIVAMPVYDSSPSASGNSLDKQSTIDETLHYAGQGGNVDSLVKFDMMKDSIEVSAPEALQVSAASGTMDFLTVNANMEELESIGIEPLESFLISVSIDENSSRLNEVDGTNEYNAAKIGKSAILEVPDQDENLINLELFESSKYMDSLIVSEKISEFSTQSINDLLKSSDAIEVSILTKHEAGALKTVSSSGEESNVAQPSSLDTDKTLLAETDGSVNSHIEELLSNLQGSDLIFEKDSQSEYVAFGSRSSLNHPFNSKESSSQIVAVLGNQSFEERSIKSQELHSEVSQAGTVESQIWSPFGSKDNIEQTVYNPKIRILDLSLVEEFSEYSQPPEEGMESHVSEWSFDILSSDLQSSEVSTKNYMSQTMTDLDIPVIEARSVEEIYSYFKKNSEESAEKSMYKIMTDSELPVVEARLPIEESYSYFEQISDESNKKSLHQTIIDSQLPVVEATSIEEIHSYFKETTKEGPSIAIYYEDGSQGLPSNVHMDAKPIQSDLHVVEANSIEDIDMAFSRPLHSTSNKAPGITEESPSVPISYEVEPRDSPNHVHMDAETMQSDLHVIEANSIEDIDVAFSQLLHSISNKAPRITEESPSVPISYEGEPRDSPNNVHMDAKTMQSDLHVIEANSIEDIDVAFSKLLYGTTSNKASKITEETPNLPIYHESRDPPDNVHKDAKTMQSDLHVIEANSIEDIDVAFSQLLYSPTSNKASKITAESPNLPIYYESSRDPPDNAHMDAKMIQSDMHVIEANSIEDIDVAFSQPLYSTSNIAPKISEESPSVPIYYGESRESPDNVYMDDLHVIEANSIEDIELAFSQLLYSTNNKASEITQESPRMSMHYESRDNVLMDAKPIQSDLHVIEANSIEDIDVAFNQLLHSTSNKALKVSEEGPSVPIYYKQSQGSHDNVQTDAKPIQSDLHVVEANSIEDFDVAFGQLLHSTSNKVQEVHTADDIILNLK</sequence>
<reference evidence="3 4" key="1">
    <citation type="submission" date="2020-08" db="EMBL/GenBank/DDBJ databases">
        <title>Plant Genome Project.</title>
        <authorList>
            <person name="Zhang R.-G."/>
        </authorList>
    </citation>
    <scope>NUCLEOTIDE SEQUENCE [LARGE SCALE GENOMIC DNA]</scope>
    <source>
        <tissue evidence="3">Rhizome</tissue>
    </source>
</reference>
<feature type="compositionally biased region" description="Basic and acidic residues" evidence="1">
    <location>
        <begin position="305"/>
        <end position="319"/>
    </location>
</feature>
<feature type="region of interest" description="Disordered" evidence="1">
    <location>
        <begin position="279"/>
        <end position="325"/>
    </location>
</feature>
<feature type="region of interest" description="Disordered" evidence="1">
    <location>
        <begin position="858"/>
        <end position="877"/>
    </location>
</feature>
<dbReference type="EMBL" id="JACMSC010000011">
    <property type="protein sequence ID" value="KAG6499394.1"/>
    <property type="molecule type" value="Genomic_DNA"/>
</dbReference>
<keyword evidence="4" id="KW-1185">Reference proteome</keyword>
<feature type="compositionally biased region" description="Low complexity" evidence="1">
    <location>
        <begin position="639"/>
        <end position="650"/>
    </location>
</feature>
<gene>
    <name evidence="3" type="ORF">ZIOFF_039175</name>
</gene>
<dbReference type="PANTHER" id="PTHR33870:SF4">
    <property type="entry name" value="CARDIOMYOPATHY-ASSOCIATED PROTEIN"/>
    <property type="match status" value="1"/>
</dbReference>
<dbReference type="Proteomes" id="UP000734854">
    <property type="component" value="Unassembled WGS sequence"/>
</dbReference>
<name>A0A8J5G6S6_ZINOF</name>
<evidence type="ECO:0000313" key="3">
    <source>
        <dbReference type="EMBL" id="KAG6499394.1"/>
    </source>
</evidence>
<evidence type="ECO:0000256" key="2">
    <source>
        <dbReference type="SAM" id="Phobius"/>
    </source>
</evidence>
<dbReference type="OrthoDB" id="1908091at2759"/>